<reference evidence="3" key="2">
    <citation type="journal article" date="2005" name="Nature">
        <title>The map-based sequence of the rice genome.</title>
        <authorList>
            <consortium name="International rice genome sequencing project (IRGSP)"/>
            <person name="Matsumoto T."/>
            <person name="Wu J."/>
            <person name="Kanamori H."/>
            <person name="Katayose Y."/>
            <person name="Fujisawa M."/>
            <person name="Namiki N."/>
            <person name="Mizuno H."/>
            <person name="Yamamoto K."/>
            <person name="Antonio B.A."/>
            <person name="Baba T."/>
            <person name="Sakata K."/>
            <person name="Nagamura Y."/>
            <person name="Aoki H."/>
            <person name="Arikawa K."/>
            <person name="Arita K."/>
            <person name="Bito T."/>
            <person name="Chiden Y."/>
            <person name="Fujitsuka N."/>
            <person name="Fukunaka R."/>
            <person name="Hamada M."/>
            <person name="Harada C."/>
            <person name="Hayashi A."/>
            <person name="Hijishita S."/>
            <person name="Honda M."/>
            <person name="Hosokawa S."/>
            <person name="Ichikawa Y."/>
            <person name="Idonuma A."/>
            <person name="Iijima M."/>
            <person name="Ikeda M."/>
            <person name="Ikeno M."/>
            <person name="Ito K."/>
            <person name="Ito S."/>
            <person name="Ito T."/>
            <person name="Ito Y."/>
            <person name="Ito Y."/>
            <person name="Iwabuchi A."/>
            <person name="Kamiya K."/>
            <person name="Karasawa W."/>
            <person name="Kurita K."/>
            <person name="Katagiri S."/>
            <person name="Kikuta A."/>
            <person name="Kobayashi H."/>
            <person name="Kobayashi N."/>
            <person name="Machita K."/>
            <person name="Maehara T."/>
            <person name="Masukawa M."/>
            <person name="Mizubayashi T."/>
            <person name="Mukai Y."/>
            <person name="Nagasaki H."/>
            <person name="Nagata Y."/>
            <person name="Naito S."/>
            <person name="Nakashima M."/>
            <person name="Nakama Y."/>
            <person name="Nakamichi Y."/>
            <person name="Nakamura M."/>
            <person name="Meguro A."/>
            <person name="Negishi M."/>
            <person name="Ohta I."/>
            <person name="Ohta T."/>
            <person name="Okamoto M."/>
            <person name="Ono N."/>
            <person name="Saji S."/>
            <person name="Sakaguchi M."/>
            <person name="Sakai K."/>
            <person name="Shibata M."/>
            <person name="Shimokawa T."/>
            <person name="Song J."/>
            <person name="Takazaki Y."/>
            <person name="Terasawa K."/>
            <person name="Tsugane M."/>
            <person name="Tsuji K."/>
            <person name="Ueda S."/>
            <person name="Waki K."/>
            <person name="Yamagata H."/>
            <person name="Yamamoto M."/>
            <person name="Yamamoto S."/>
            <person name="Yamane H."/>
            <person name="Yoshiki S."/>
            <person name="Yoshihara R."/>
            <person name="Yukawa K."/>
            <person name="Zhong H."/>
            <person name="Yano M."/>
            <person name="Yuan Q."/>
            <person name="Ouyang S."/>
            <person name="Liu J."/>
            <person name="Jones K.M."/>
            <person name="Gansberger K."/>
            <person name="Moffat K."/>
            <person name="Hill J."/>
            <person name="Bera J."/>
            <person name="Fadrosh D."/>
            <person name="Jin S."/>
            <person name="Johri S."/>
            <person name="Kim M."/>
            <person name="Overton L."/>
            <person name="Reardon M."/>
            <person name="Tsitrin T."/>
            <person name="Vuong H."/>
            <person name="Weaver B."/>
            <person name="Ciecko A."/>
            <person name="Tallon L."/>
            <person name="Jackson J."/>
            <person name="Pai G."/>
            <person name="Aken S.V."/>
            <person name="Utterback T."/>
            <person name="Reidmuller S."/>
            <person name="Feldblyum T."/>
            <person name="Hsiao J."/>
            <person name="Zismann V."/>
            <person name="Iobst S."/>
            <person name="de Vazeille A.R."/>
            <person name="Buell C.R."/>
            <person name="Ying K."/>
            <person name="Li Y."/>
            <person name="Lu T."/>
            <person name="Huang Y."/>
            <person name="Zhao Q."/>
            <person name="Feng Q."/>
            <person name="Zhang L."/>
            <person name="Zhu J."/>
            <person name="Weng Q."/>
            <person name="Mu J."/>
            <person name="Lu Y."/>
            <person name="Fan D."/>
            <person name="Liu Y."/>
            <person name="Guan J."/>
            <person name="Zhang Y."/>
            <person name="Yu S."/>
            <person name="Liu X."/>
            <person name="Zhang Y."/>
            <person name="Hong G."/>
            <person name="Han B."/>
            <person name="Choisne N."/>
            <person name="Demange N."/>
            <person name="Orjeda G."/>
            <person name="Samain S."/>
            <person name="Cattolico L."/>
            <person name="Pelletier E."/>
            <person name="Couloux A."/>
            <person name="Segurens B."/>
            <person name="Wincker P."/>
            <person name="D'Hont A."/>
            <person name="Scarpelli C."/>
            <person name="Weissenbach J."/>
            <person name="Salanoubat M."/>
            <person name="Quetier F."/>
            <person name="Yu Y."/>
            <person name="Kim H.R."/>
            <person name="Rambo T."/>
            <person name="Currie J."/>
            <person name="Collura K."/>
            <person name="Luo M."/>
            <person name="Yang T."/>
            <person name="Ammiraju J.S.S."/>
            <person name="Engler F."/>
            <person name="Soderlund C."/>
            <person name="Wing R.A."/>
            <person name="Palmer L.E."/>
            <person name="de la Bastide M."/>
            <person name="Spiegel L."/>
            <person name="Nascimento L."/>
            <person name="Zutavern T."/>
            <person name="O'Shaughnessy A."/>
            <person name="Dike S."/>
            <person name="Dedhia N."/>
            <person name="Preston R."/>
            <person name="Balija V."/>
            <person name="McCombie W.R."/>
            <person name="Chow T."/>
            <person name="Chen H."/>
            <person name="Chung M."/>
            <person name="Chen C."/>
            <person name="Shaw J."/>
            <person name="Wu H."/>
            <person name="Hsiao K."/>
            <person name="Chao Y."/>
            <person name="Chu M."/>
            <person name="Cheng C."/>
            <person name="Hour A."/>
            <person name="Lee P."/>
            <person name="Lin S."/>
            <person name="Lin Y."/>
            <person name="Liou J."/>
            <person name="Liu S."/>
            <person name="Hsing Y."/>
            <person name="Raghuvanshi S."/>
            <person name="Mohanty A."/>
            <person name="Bharti A.K."/>
            <person name="Gaur A."/>
            <person name="Gupta V."/>
            <person name="Kumar D."/>
            <person name="Ravi V."/>
            <person name="Vij S."/>
            <person name="Kapur A."/>
            <person name="Khurana P."/>
            <person name="Khurana P."/>
            <person name="Khurana J.P."/>
            <person name="Tyagi A.K."/>
            <person name="Gaikwad K."/>
            <person name="Singh A."/>
            <person name="Dalal V."/>
            <person name="Srivastava S."/>
            <person name="Dixit A."/>
            <person name="Pal A.K."/>
            <person name="Ghazi I.A."/>
            <person name="Yadav M."/>
            <person name="Pandit A."/>
            <person name="Bhargava A."/>
            <person name="Sureshbabu K."/>
            <person name="Batra K."/>
            <person name="Sharma T.R."/>
            <person name="Mohapatra T."/>
            <person name="Singh N.K."/>
            <person name="Messing J."/>
            <person name="Nelson A.B."/>
            <person name="Fuks G."/>
            <person name="Kavchok S."/>
            <person name="Keizer G."/>
            <person name="Linton E."/>
            <person name="Llaca V."/>
            <person name="Song R."/>
            <person name="Tanyolac B."/>
            <person name="Young S."/>
            <person name="Ho-Il K."/>
            <person name="Hahn J.H."/>
            <person name="Sangsakoo G."/>
            <person name="Vanavichit A."/>
            <person name="de Mattos Luiz.A.T."/>
            <person name="Zimmer P.D."/>
            <person name="Malone G."/>
            <person name="Dellagostin O."/>
            <person name="de Oliveira A.C."/>
            <person name="Bevan M."/>
            <person name="Bancroft I."/>
            <person name="Minx P."/>
            <person name="Cordum H."/>
            <person name="Wilson R."/>
            <person name="Cheng Z."/>
            <person name="Jin W."/>
            <person name="Jiang J."/>
            <person name="Leong S.A."/>
            <person name="Iwama H."/>
            <person name="Gojobori T."/>
            <person name="Itoh T."/>
            <person name="Niimura Y."/>
            <person name="Fujii Y."/>
            <person name="Habara T."/>
            <person name="Sakai H."/>
            <person name="Sato Y."/>
            <person name="Wilson G."/>
            <person name="Kumar K."/>
            <person name="McCouch S."/>
            <person name="Juretic N."/>
            <person name="Hoen D."/>
            <person name="Wright S."/>
            <person name="Bruskiewich R."/>
            <person name="Bureau T."/>
            <person name="Miyao A."/>
            <person name="Hirochika H."/>
            <person name="Nishikawa T."/>
            <person name="Kadowaki K."/>
            <person name="Sugiura M."/>
            <person name="Burr B."/>
            <person name="Sasaki T."/>
        </authorList>
    </citation>
    <scope>NUCLEOTIDE SEQUENCE [LARGE SCALE GENOMIC DNA]</scope>
    <source>
        <strain evidence="3">cv. Nipponbare</strain>
    </source>
</reference>
<evidence type="ECO:0000313" key="3">
    <source>
        <dbReference type="Proteomes" id="UP000000763"/>
    </source>
</evidence>
<dbReference type="EMBL" id="AP002835">
    <property type="protein sequence ID" value="BAD81460.1"/>
    <property type="molecule type" value="Genomic_DNA"/>
</dbReference>
<evidence type="ECO:0000313" key="1">
    <source>
        <dbReference type="EMBL" id="BAD81315.1"/>
    </source>
</evidence>
<name>Q5NAQ7_ORYSJ</name>
<organism evidence="1">
    <name type="scientific">Oryza sativa subsp. japonica</name>
    <name type="common">Rice</name>
    <dbReference type="NCBI Taxonomy" id="39947"/>
    <lineage>
        <taxon>Eukaryota</taxon>
        <taxon>Viridiplantae</taxon>
        <taxon>Streptophyta</taxon>
        <taxon>Embryophyta</taxon>
        <taxon>Tracheophyta</taxon>
        <taxon>Spermatophyta</taxon>
        <taxon>Magnoliopsida</taxon>
        <taxon>Liliopsida</taxon>
        <taxon>Poales</taxon>
        <taxon>Poaceae</taxon>
        <taxon>BOP clade</taxon>
        <taxon>Oryzoideae</taxon>
        <taxon>Oryzeae</taxon>
        <taxon>Oryzinae</taxon>
        <taxon>Oryza</taxon>
        <taxon>Oryza sativa</taxon>
    </lineage>
</organism>
<proteinExistence type="predicted"/>
<protein>
    <submittedName>
        <fullName evidence="1">Uncharacterized protein</fullName>
    </submittedName>
</protein>
<gene>
    <name evidence="2" type="ORF">P0417G05.28</name>
    <name evidence="1" type="ORF">P0443E05.45</name>
</gene>
<sequence>MQVAFKTEVFPSEYRWRWNFDSEYLELLKKHGAQQEAGQALQVPRLSIHLVLSLT</sequence>
<accession>Q5NAQ7</accession>
<evidence type="ECO:0000313" key="2">
    <source>
        <dbReference type="EMBL" id="BAD81460.1"/>
    </source>
</evidence>
<reference evidence="1" key="1">
    <citation type="journal article" date="2002" name="Nature">
        <title>The genome sequence and structure of rice chromosome 1.</title>
        <authorList>
            <person name="Sasaki T."/>
            <person name="Matsumoto T."/>
            <person name="Yamamoto K."/>
            <person name="Sakata K."/>
            <person name="Baba T."/>
            <person name="Katayose Y."/>
            <person name="Wu J."/>
            <person name="Niimura Y."/>
            <person name="Cheng Z."/>
            <person name="Nagamura Y."/>
            <person name="Antonio B.A."/>
            <person name="Kanamori H."/>
            <person name="Hosokawa S."/>
            <person name="Masukawa M."/>
            <person name="Arikawa K."/>
            <person name="Chiden Y."/>
            <person name="Hayashi M."/>
            <person name="Okamoto M."/>
            <person name="Ando T."/>
            <person name="Aoki H."/>
            <person name="Arita K."/>
            <person name="Hamada M."/>
            <person name="Harada C."/>
            <person name="Hijishita S."/>
            <person name="Honda M."/>
            <person name="Ichikawa Y."/>
            <person name="Idonuma A."/>
            <person name="Iijima M."/>
            <person name="Ikeda M."/>
            <person name="Ikeno M."/>
            <person name="Itoh S."/>
            <person name="Itoh T."/>
            <person name="Itoh Y."/>
            <person name="Itoh Y."/>
            <person name="Iwabuchi A."/>
            <person name="Kamiya K."/>
            <person name="Karasawa W."/>
            <person name="Katagiri S."/>
            <person name="Kikuta A."/>
            <person name="Kobayashi N."/>
            <person name="Kono I."/>
            <person name="Machita K."/>
            <person name="Maehara T."/>
            <person name="Mizuno H."/>
            <person name="Mizubayashi T."/>
            <person name="Mukai Y."/>
            <person name="Nagasaki H."/>
            <person name="Nakashima M."/>
            <person name="Nakama Y."/>
            <person name="Nakamichi Y."/>
            <person name="Nakamura M."/>
            <person name="Namiki N."/>
            <person name="Negishi M."/>
            <person name="Ohta I."/>
            <person name="Ono N."/>
            <person name="Saji S."/>
            <person name="Sakai K."/>
            <person name="Shibata M."/>
            <person name="Shimokawa T."/>
            <person name="Shomura A."/>
            <person name="Song J."/>
            <person name="Takazaki Y."/>
            <person name="Terasawa K."/>
            <person name="Tsuji K."/>
            <person name="Waki K."/>
            <person name="Yamagata H."/>
            <person name="Yamane H."/>
            <person name="Yoshiki S."/>
            <person name="Yoshihara R."/>
            <person name="Yukawa K."/>
            <person name="Zhong H."/>
            <person name="Iwama H."/>
            <person name="Endo T."/>
            <person name="Ito H."/>
            <person name="Hahn J.H."/>
            <person name="Kim H.I."/>
            <person name="Eun M.Y."/>
            <person name="Yano M."/>
            <person name="Jiang J."/>
            <person name="Gojobori T."/>
        </authorList>
    </citation>
    <scope>NUCLEOTIDE SEQUENCE</scope>
</reference>
<dbReference type="AlphaFoldDB" id="Q5NAQ7"/>
<dbReference type="EMBL" id="AP001800">
    <property type="protein sequence ID" value="BAD81315.1"/>
    <property type="molecule type" value="Genomic_DNA"/>
</dbReference>
<dbReference type="Proteomes" id="UP000000763">
    <property type="component" value="Chromosome 1"/>
</dbReference>
<dbReference type="Proteomes" id="UP000817658">
    <property type="component" value="Chromosome 1"/>
</dbReference>
<reference evidence="3" key="3">
    <citation type="journal article" date="2008" name="Nucleic Acids Res.">
        <title>The rice annotation project database (RAP-DB): 2008 update.</title>
        <authorList>
            <consortium name="The rice annotation project (RAP)"/>
        </authorList>
    </citation>
    <scope>GENOME REANNOTATION</scope>
    <source>
        <strain evidence="3">cv. Nipponbare</strain>
    </source>
</reference>
<accession>Q5NB49</accession>